<organism evidence="9 10">
    <name type="scientific">Durusdinium trenchii</name>
    <dbReference type="NCBI Taxonomy" id="1381693"/>
    <lineage>
        <taxon>Eukaryota</taxon>
        <taxon>Sar</taxon>
        <taxon>Alveolata</taxon>
        <taxon>Dinophyceae</taxon>
        <taxon>Suessiales</taxon>
        <taxon>Symbiodiniaceae</taxon>
        <taxon>Durusdinium</taxon>
    </lineage>
</organism>
<evidence type="ECO:0000313" key="10">
    <source>
        <dbReference type="Proteomes" id="UP001642484"/>
    </source>
</evidence>
<feature type="region of interest" description="Disordered" evidence="6">
    <location>
        <begin position="689"/>
        <end position="721"/>
    </location>
</feature>
<dbReference type="InterPro" id="IPR039038">
    <property type="entry name" value="ASPH"/>
</dbReference>
<dbReference type="InterPro" id="IPR027359">
    <property type="entry name" value="Volt_channel_dom_sf"/>
</dbReference>
<comment type="caution">
    <text evidence="9">The sequence shown here is derived from an EMBL/GenBank/DDBJ whole genome shotgun (WGS) entry which is preliminary data.</text>
</comment>
<dbReference type="InterPro" id="IPR005821">
    <property type="entry name" value="Ion_trans_dom"/>
</dbReference>
<dbReference type="Gene3D" id="1.20.120.350">
    <property type="entry name" value="Voltage-gated potassium channels. Chain C"/>
    <property type="match status" value="1"/>
</dbReference>
<evidence type="ECO:0000256" key="4">
    <source>
        <dbReference type="ARBA" id="ARBA00022989"/>
    </source>
</evidence>
<keyword evidence="5" id="KW-0472">Membrane</keyword>
<accession>A0ABP0IFM5</accession>
<protein>
    <recommendedName>
        <fullName evidence="11">Aspartyl/asparaginy/proline hydroxylase domain-containing protein</fullName>
    </recommendedName>
</protein>
<dbReference type="Proteomes" id="UP001642484">
    <property type="component" value="Unassembled WGS sequence"/>
</dbReference>
<evidence type="ECO:0000313" key="9">
    <source>
        <dbReference type="EMBL" id="CAK9000144.1"/>
    </source>
</evidence>
<dbReference type="SUPFAM" id="SSF51197">
    <property type="entry name" value="Clavaminate synthase-like"/>
    <property type="match status" value="1"/>
</dbReference>
<evidence type="ECO:0000256" key="3">
    <source>
        <dbReference type="ARBA" id="ARBA00022692"/>
    </source>
</evidence>
<evidence type="ECO:0000256" key="2">
    <source>
        <dbReference type="ARBA" id="ARBA00007730"/>
    </source>
</evidence>
<evidence type="ECO:0000256" key="1">
    <source>
        <dbReference type="ARBA" id="ARBA00004141"/>
    </source>
</evidence>
<evidence type="ECO:0000259" key="7">
    <source>
        <dbReference type="Pfam" id="PF00520"/>
    </source>
</evidence>
<dbReference type="Pfam" id="PF05118">
    <property type="entry name" value="Asp_Arg_Hydrox"/>
    <property type="match status" value="1"/>
</dbReference>
<dbReference type="InterPro" id="IPR027443">
    <property type="entry name" value="IPNS-like_sf"/>
</dbReference>
<evidence type="ECO:0000256" key="6">
    <source>
        <dbReference type="SAM" id="MobiDB-lite"/>
    </source>
</evidence>
<name>A0ABP0IFM5_9DINO</name>
<feature type="domain" description="Ion transport" evidence="7">
    <location>
        <begin position="120"/>
        <end position="211"/>
    </location>
</feature>
<evidence type="ECO:0000259" key="8">
    <source>
        <dbReference type="Pfam" id="PF05118"/>
    </source>
</evidence>
<proteinExistence type="inferred from homology"/>
<dbReference type="Gene3D" id="2.60.120.330">
    <property type="entry name" value="B-lactam Antibiotic, Isopenicillin N Synthase, Chain"/>
    <property type="match status" value="1"/>
</dbReference>
<feature type="domain" description="Aspartyl/asparaginy/proline hydroxylase" evidence="8">
    <location>
        <begin position="521"/>
        <end position="682"/>
    </location>
</feature>
<keyword evidence="4" id="KW-1133">Transmembrane helix</keyword>
<dbReference type="PANTHER" id="PTHR12366">
    <property type="entry name" value="ASPARTYL/ASPARAGINYL BETA-HYDROXYLASE"/>
    <property type="match status" value="1"/>
</dbReference>
<sequence>MPLPWPREVQCHLMELSQSSSVEALGPQEALGQNWLLRLGTPGGDRRSRLLSGREQARHAILSWRLKRPYLIYSLACATVMFGLLAPCNGQAATWGLHQDPGSGICMKPFRLAKIQNNWNLPQWKHHRWEEVLEVTIGLVIVLEVLLTLRVLGVRDFLANPWCVFDATVAVLTVVSTGYGLEHLGRQGEICEAQLPLLFLRFVLQPARLLAAVVSTWRTRRMQLDAHELRVDVRNLSTNGTRFQALQANSAFDMLRSRIRYFDEVASDAKLGYTIQLCKTLIRQWRKLETEREVRIHDALLETFTQRHPYFLLAASDPRQSWRALPWRQELMRMCSDVEGLMSHDGRLLACTKMDADGRCRYAKELSRRKKRESEDLKELKELTDFHGAQLSSAQPQEVQWLLDALFDMKDLELYPLIARLSLMLARHEQCLAEFDWKGELQERASMFHYETALQLLKTVSHFQEAQEIFNEATSLRRAGQQMIHWKHLWQTPSVYVRQLRPTGGTAWWDPKELPLAQVLEENVLDIRAELQMLLENGGRMVVDPAYPRLTTEGDWDVIRLYNDKKWDPAATTLAPKTVALLKERLPGQANGLPYIHHNTEEVCFFRMSPGTRILLHTGGCNARLNLSLGLMGCSDSFITVAQEERRWRDGQLFAFDDSCDHAARHDGPEDRWVLTVGIMHPDLVASAELNGDGNQRSSGTPVVPSGPGGPNTSPLDLKSG</sequence>
<evidence type="ECO:0000256" key="5">
    <source>
        <dbReference type="ARBA" id="ARBA00023136"/>
    </source>
</evidence>
<comment type="subcellular location">
    <subcellularLocation>
        <location evidence="1">Membrane</location>
        <topology evidence="1">Multi-pass membrane protein</topology>
    </subcellularLocation>
</comment>
<keyword evidence="3" id="KW-0812">Transmembrane</keyword>
<dbReference type="InterPro" id="IPR007803">
    <property type="entry name" value="Asp/Arg/Pro-Hydrxlase"/>
</dbReference>
<keyword evidence="10" id="KW-1185">Reference proteome</keyword>
<dbReference type="EMBL" id="CAXAMN010002558">
    <property type="protein sequence ID" value="CAK9000144.1"/>
    <property type="molecule type" value="Genomic_DNA"/>
</dbReference>
<comment type="similarity">
    <text evidence="2">Belongs to the aspartyl/asparaginyl beta-hydroxylase family.</text>
</comment>
<reference evidence="9 10" key="1">
    <citation type="submission" date="2024-02" db="EMBL/GenBank/DDBJ databases">
        <authorList>
            <person name="Chen Y."/>
            <person name="Shah S."/>
            <person name="Dougan E. K."/>
            <person name="Thang M."/>
            <person name="Chan C."/>
        </authorList>
    </citation>
    <scope>NUCLEOTIDE SEQUENCE [LARGE SCALE GENOMIC DNA]</scope>
</reference>
<gene>
    <name evidence="9" type="ORF">CCMP2556_LOCUS5951</name>
</gene>
<evidence type="ECO:0008006" key="11">
    <source>
        <dbReference type="Google" id="ProtNLM"/>
    </source>
</evidence>
<dbReference type="Pfam" id="PF00520">
    <property type="entry name" value="Ion_trans"/>
    <property type="match status" value="1"/>
</dbReference>
<dbReference type="PANTHER" id="PTHR12366:SF32">
    <property type="entry name" value="ASPARTATE BETA-HYDROXYLASE ISOFORM X1"/>
    <property type="match status" value="1"/>
</dbReference>
<feature type="compositionally biased region" description="Low complexity" evidence="6">
    <location>
        <begin position="698"/>
        <end position="715"/>
    </location>
</feature>